<proteinExistence type="predicted"/>
<dbReference type="GO" id="GO:0005829">
    <property type="term" value="C:cytosol"/>
    <property type="evidence" value="ECO:0007669"/>
    <property type="project" value="TreeGrafter"/>
</dbReference>
<dbReference type="Pfam" id="PF03621">
    <property type="entry name" value="MbtH"/>
    <property type="match status" value="1"/>
</dbReference>
<evidence type="ECO:0000313" key="2">
    <source>
        <dbReference type="EMBL" id="TWB12401.1"/>
    </source>
</evidence>
<dbReference type="AlphaFoldDB" id="A0A560ESQ0"/>
<evidence type="ECO:0000313" key="3">
    <source>
        <dbReference type="Proteomes" id="UP000319859"/>
    </source>
</evidence>
<dbReference type="EMBL" id="VITN01000024">
    <property type="protein sequence ID" value="TWB12401.1"/>
    <property type="molecule type" value="Genomic_DNA"/>
</dbReference>
<dbReference type="Proteomes" id="UP000319859">
    <property type="component" value="Unassembled WGS sequence"/>
</dbReference>
<dbReference type="InterPro" id="IPR005153">
    <property type="entry name" value="MbtH-like_dom"/>
</dbReference>
<reference evidence="2 3" key="1">
    <citation type="submission" date="2019-06" db="EMBL/GenBank/DDBJ databases">
        <title>Genomic Encyclopedia of Type Strains, Phase IV (KMG-V): Genome sequencing to study the core and pangenomes of soil and plant-associated prokaryotes.</title>
        <authorList>
            <person name="Whitman W."/>
        </authorList>
    </citation>
    <scope>NUCLEOTIDE SEQUENCE [LARGE SCALE GENOMIC DNA]</scope>
    <source>
        <strain evidence="2 3">BR 11880</strain>
    </source>
</reference>
<dbReference type="SMART" id="SM00923">
    <property type="entry name" value="MbtH"/>
    <property type="match status" value="1"/>
</dbReference>
<protein>
    <submittedName>
        <fullName evidence="2">MbtH protein</fullName>
    </submittedName>
</protein>
<dbReference type="PANTHER" id="PTHR38444:SF1">
    <property type="entry name" value="ENTEROBACTIN BIOSYNTHESIS PROTEIN YBDZ"/>
    <property type="match status" value="1"/>
</dbReference>
<dbReference type="GO" id="GO:0019290">
    <property type="term" value="P:siderophore biosynthetic process"/>
    <property type="evidence" value="ECO:0007669"/>
    <property type="project" value="TreeGrafter"/>
</dbReference>
<dbReference type="InterPro" id="IPR037407">
    <property type="entry name" value="MLP_fam"/>
</dbReference>
<gene>
    <name evidence="2" type="ORF">FBZ89_12414</name>
</gene>
<dbReference type="Gene3D" id="3.90.820.10">
    <property type="entry name" value="Structural Genomics, Unknown Function 30-nov-00 1gh9 Mol_id"/>
    <property type="match status" value="1"/>
</dbReference>
<comment type="caution">
    <text evidence="2">The sequence shown here is derived from an EMBL/GenBank/DDBJ whole genome shotgun (WGS) entry which is preliminary data.</text>
</comment>
<feature type="domain" description="MbtH-like" evidence="1">
    <location>
        <begin position="2"/>
        <end position="50"/>
    </location>
</feature>
<accession>A0A560ESQ0</accession>
<dbReference type="RefSeq" id="WP_145753406.1">
    <property type="nucleotide sequence ID" value="NZ_VITN01000024.1"/>
</dbReference>
<sequence length="67" mass="7593">MSVGDEEKYQVVFNDEGQYSIWPIGRALPLGWSSDGTHGDKETCLKHIEAVWTDMRPRSLREGTRVG</sequence>
<dbReference type="OrthoDB" id="7584480at2"/>
<name>A0A560ESQ0_9PROT</name>
<dbReference type="PANTHER" id="PTHR38444">
    <property type="entry name" value="ENTEROBACTIN BIOSYNTHESIS PROTEIN YBDZ"/>
    <property type="match status" value="1"/>
</dbReference>
<evidence type="ECO:0000259" key="1">
    <source>
        <dbReference type="SMART" id="SM00923"/>
    </source>
</evidence>
<dbReference type="InterPro" id="IPR038020">
    <property type="entry name" value="MbtH-like_sf"/>
</dbReference>
<dbReference type="SUPFAM" id="SSF160582">
    <property type="entry name" value="MbtH-like"/>
    <property type="match status" value="1"/>
</dbReference>
<organism evidence="2 3">
    <name type="scientific">Nitrospirillum amazonense</name>
    <dbReference type="NCBI Taxonomy" id="28077"/>
    <lineage>
        <taxon>Bacteria</taxon>
        <taxon>Pseudomonadati</taxon>
        <taxon>Pseudomonadota</taxon>
        <taxon>Alphaproteobacteria</taxon>
        <taxon>Rhodospirillales</taxon>
        <taxon>Azospirillaceae</taxon>
        <taxon>Nitrospirillum</taxon>
    </lineage>
</organism>